<protein>
    <recommendedName>
        <fullName evidence="3">Reverse transcriptase domain-containing protein</fullName>
    </recommendedName>
</protein>
<dbReference type="AlphaFoldDB" id="A0A067QHY1"/>
<name>A0A067QHY1_9AGAM</name>
<dbReference type="Proteomes" id="UP000027265">
    <property type="component" value="Unassembled WGS sequence"/>
</dbReference>
<accession>A0A067QHY1</accession>
<dbReference type="HOGENOM" id="CLU_077575_1_0_1"/>
<organism evidence="1 2">
    <name type="scientific">Jaapia argillacea MUCL 33604</name>
    <dbReference type="NCBI Taxonomy" id="933084"/>
    <lineage>
        <taxon>Eukaryota</taxon>
        <taxon>Fungi</taxon>
        <taxon>Dikarya</taxon>
        <taxon>Basidiomycota</taxon>
        <taxon>Agaricomycotina</taxon>
        <taxon>Agaricomycetes</taxon>
        <taxon>Agaricomycetidae</taxon>
        <taxon>Jaapiales</taxon>
        <taxon>Jaapiaceae</taxon>
        <taxon>Jaapia</taxon>
    </lineage>
</organism>
<dbReference type="STRING" id="933084.A0A067QHY1"/>
<proteinExistence type="predicted"/>
<feature type="non-terminal residue" evidence="1">
    <location>
        <position position="1"/>
    </location>
</feature>
<gene>
    <name evidence="1" type="ORF">JAAARDRAFT_122432</name>
</gene>
<sequence>LRNSSLEGFKIPGTKERLIAMLFADDTTTYLSENDSFEDLMKILNDWCIAAKAKFNVKKTEIVPVGLQEFREQLIKSRQIQPDGPPIPQEIHIAREGEAVRILGVWFGNKMEAGVPWAPVMEKVDKALQQWDRSHPTMEGRCLIIQMVIGGMTQYLTQVQGMPAPVEDCLVKRTRKFMWGDKTQSPVNLKTLYAPVSQGGRGVLDL</sequence>
<dbReference type="InParanoid" id="A0A067QHY1"/>
<dbReference type="OrthoDB" id="2205812at2759"/>
<keyword evidence="2" id="KW-1185">Reference proteome</keyword>
<evidence type="ECO:0000313" key="1">
    <source>
        <dbReference type="EMBL" id="KDQ62216.1"/>
    </source>
</evidence>
<evidence type="ECO:0008006" key="3">
    <source>
        <dbReference type="Google" id="ProtNLM"/>
    </source>
</evidence>
<reference evidence="2" key="1">
    <citation type="journal article" date="2014" name="Proc. Natl. Acad. Sci. U.S.A.">
        <title>Extensive sampling of basidiomycete genomes demonstrates inadequacy of the white-rot/brown-rot paradigm for wood decay fungi.</title>
        <authorList>
            <person name="Riley R."/>
            <person name="Salamov A.A."/>
            <person name="Brown D.W."/>
            <person name="Nagy L.G."/>
            <person name="Floudas D."/>
            <person name="Held B.W."/>
            <person name="Levasseur A."/>
            <person name="Lombard V."/>
            <person name="Morin E."/>
            <person name="Otillar R."/>
            <person name="Lindquist E.A."/>
            <person name="Sun H."/>
            <person name="LaButti K.M."/>
            <person name="Schmutz J."/>
            <person name="Jabbour D."/>
            <person name="Luo H."/>
            <person name="Baker S.E."/>
            <person name="Pisabarro A.G."/>
            <person name="Walton J.D."/>
            <person name="Blanchette R.A."/>
            <person name="Henrissat B."/>
            <person name="Martin F."/>
            <person name="Cullen D."/>
            <person name="Hibbett D.S."/>
            <person name="Grigoriev I.V."/>
        </authorList>
    </citation>
    <scope>NUCLEOTIDE SEQUENCE [LARGE SCALE GENOMIC DNA]</scope>
    <source>
        <strain evidence="2">MUCL 33604</strain>
    </source>
</reference>
<dbReference type="EMBL" id="KL197711">
    <property type="protein sequence ID" value="KDQ62216.1"/>
    <property type="molecule type" value="Genomic_DNA"/>
</dbReference>
<evidence type="ECO:0000313" key="2">
    <source>
        <dbReference type="Proteomes" id="UP000027265"/>
    </source>
</evidence>